<keyword evidence="7" id="KW-1185">Reference proteome</keyword>
<feature type="region of interest" description="Disordered" evidence="5">
    <location>
        <begin position="1"/>
        <end position="26"/>
    </location>
</feature>
<dbReference type="PANTHER" id="PTHR42812:SF2">
    <property type="entry name" value="XYLOSIDASE_ARABINOSIDASE"/>
    <property type="match status" value="1"/>
</dbReference>
<dbReference type="InterPro" id="IPR051795">
    <property type="entry name" value="Glycosyl_Hydrlase_43"/>
</dbReference>
<accession>A0ABP9AL18</accession>
<dbReference type="InterPro" id="IPR006710">
    <property type="entry name" value="Glyco_hydro_43"/>
</dbReference>
<evidence type="ECO:0000313" key="7">
    <source>
        <dbReference type="Proteomes" id="UP001501645"/>
    </source>
</evidence>
<dbReference type="Pfam" id="PF04616">
    <property type="entry name" value="Glyco_hydro_43"/>
    <property type="match status" value="1"/>
</dbReference>
<evidence type="ECO:0000256" key="5">
    <source>
        <dbReference type="SAM" id="MobiDB-lite"/>
    </source>
</evidence>
<comment type="caution">
    <text evidence="6">The sequence shown here is derived from an EMBL/GenBank/DDBJ whole genome shotgun (WGS) entry which is preliminary data.</text>
</comment>
<evidence type="ECO:0000256" key="1">
    <source>
        <dbReference type="ARBA" id="ARBA00009865"/>
    </source>
</evidence>
<dbReference type="CDD" id="cd09002">
    <property type="entry name" value="GH43_XYL-like"/>
    <property type="match status" value="1"/>
</dbReference>
<sequence length="506" mass="55333">MTALSPRTPADLGDGTFANPVLPGDRPDPSVLRVGDEYFLTSSSFDAAPGLQIWRSPDLVNWTFATNALEHPLSTVFAPDLVEHDGRYFLYIPFIPSAWGDDRIDVPQIWVATADHPAGPWSEPVFTGISGAIDPGHVVGDDGERHLFVNGIRRCRLSADGLTAVTPLEQAYDGWRYPDEWVTEAYALEGPTLFRRDGWIYLVSAVGGTGGPATGHMVIVARSRSVDGPWQNAPDNPVARTRSAGEAWWSRGHATILEGHDGRWWMVSHGYANRFRTLGRQTLLEPIEWTADGWPVAPARDLGAPLAKPAGAGAPTAVPAPSDDFVAPAWGERWVFDDPARDERDRARFDGGALVLAGKGDGPADASPLTTWSMDRAYEVEVELEVTGGAQGGLLLWFNNRLFFGLGWDGEALAGYAGGIRTHHREPAEPGDAIQLRLRNDAHIVTGWFRRPGDEWTRYGVRYDTEGAHSATVMDLKSLRPALFSAGSGEIAFRSFRYRVVGEETR</sequence>
<dbReference type="SUPFAM" id="SSF75005">
    <property type="entry name" value="Arabinanase/levansucrase/invertase"/>
    <property type="match status" value="1"/>
</dbReference>
<proteinExistence type="inferred from homology"/>
<dbReference type="InterPro" id="IPR023296">
    <property type="entry name" value="Glyco_hydro_beta-prop_sf"/>
</dbReference>
<dbReference type="EMBL" id="BAABKO010000006">
    <property type="protein sequence ID" value="GAA4782916.1"/>
    <property type="molecule type" value="Genomic_DNA"/>
</dbReference>
<keyword evidence="2 4" id="KW-0378">Hydrolase</keyword>
<protein>
    <submittedName>
        <fullName evidence="6">Family 43 glycosylhydrolase</fullName>
    </submittedName>
</protein>
<evidence type="ECO:0000256" key="4">
    <source>
        <dbReference type="RuleBase" id="RU361187"/>
    </source>
</evidence>
<dbReference type="RefSeq" id="WP_345441014.1">
    <property type="nucleotide sequence ID" value="NZ_BAABKO010000006.1"/>
</dbReference>
<organism evidence="6 7">
    <name type="scientific">Microbacterium gilvum</name>
    <dbReference type="NCBI Taxonomy" id="1336204"/>
    <lineage>
        <taxon>Bacteria</taxon>
        <taxon>Bacillati</taxon>
        <taxon>Actinomycetota</taxon>
        <taxon>Actinomycetes</taxon>
        <taxon>Micrococcales</taxon>
        <taxon>Microbacteriaceae</taxon>
        <taxon>Microbacterium</taxon>
    </lineage>
</organism>
<evidence type="ECO:0000313" key="6">
    <source>
        <dbReference type="EMBL" id="GAA4782916.1"/>
    </source>
</evidence>
<name>A0ABP9AL18_9MICO</name>
<keyword evidence="3 4" id="KW-0326">Glycosidase</keyword>
<evidence type="ECO:0000256" key="2">
    <source>
        <dbReference type="ARBA" id="ARBA00022801"/>
    </source>
</evidence>
<dbReference type="Proteomes" id="UP001501645">
    <property type="component" value="Unassembled WGS sequence"/>
</dbReference>
<evidence type="ECO:0000256" key="3">
    <source>
        <dbReference type="ARBA" id="ARBA00023295"/>
    </source>
</evidence>
<dbReference type="PANTHER" id="PTHR42812">
    <property type="entry name" value="BETA-XYLOSIDASE"/>
    <property type="match status" value="1"/>
</dbReference>
<comment type="similarity">
    <text evidence="1 4">Belongs to the glycosyl hydrolase 43 family.</text>
</comment>
<gene>
    <name evidence="6" type="ORF">GCM10023351_30340</name>
</gene>
<dbReference type="Gene3D" id="2.115.10.20">
    <property type="entry name" value="Glycosyl hydrolase domain, family 43"/>
    <property type="match status" value="1"/>
</dbReference>
<reference evidence="7" key="1">
    <citation type="journal article" date="2019" name="Int. J. Syst. Evol. Microbiol.">
        <title>The Global Catalogue of Microorganisms (GCM) 10K type strain sequencing project: providing services to taxonomists for standard genome sequencing and annotation.</title>
        <authorList>
            <consortium name="The Broad Institute Genomics Platform"/>
            <consortium name="The Broad Institute Genome Sequencing Center for Infectious Disease"/>
            <person name="Wu L."/>
            <person name="Ma J."/>
        </authorList>
    </citation>
    <scope>NUCLEOTIDE SEQUENCE [LARGE SCALE GENOMIC DNA]</scope>
    <source>
        <strain evidence="7">JCM 18537</strain>
    </source>
</reference>
<dbReference type="Gene3D" id="2.60.120.200">
    <property type="match status" value="1"/>
</dbReference>